<keyword evidence="5 6" id="KW-0456">Lyase</keyword>
<dbReference type="EC" id="4.1.2.25" evidence="6"/>
<evidence type="ECO:0000256" key="5">
    <source>
        <dbReference type="ARBA" id="ARBA00023239"/>
    </source>
</evidence>
<dbReference type="PANTHER" id="PTHR42844:SF1">
    <property type="entry name" value="DIHYDRONEOPTERIN ALDOLASE 1-RELATED"/>
    <property type="match status" value="1"/>
</dbReference>
<dbReference type="SMART" id="SM00905">
    <property type="entry name" value="FolB"/>
    <property type="match status" value="1"/>
</dbReference>
<dbReference type="NCBIfam" id="TIGR00526">
    <property type="entry name" value="folB_dom"/>
    <property type="match status" value="1"/>
</dbReference>
<feature type="domain" description="Dihydroneopterin aldolase/epimerase" evidence="7">
    <location>
        <begin position="8"/>
        <end position="118"/>
    </location>
</feature>
<comment type="pathway">
    <text evidence="2 6">Cofactor biosynthesis; tetrahydrofolate biosynthesis; 2-amino-4-hydroxy-6-hydroxymethyl-7,8-dihydropteridine diphosphate from 7,8-dihydroneopterin triphosphate: step 3/4.</text>
</comment>
<organism evidence="8 9">
    <name type="scientific">Elizabethkingia miricola</name>
    <name type="common">Chryseobacterium miricola</name>
    <dbReference type="NCBI Taxonomy" id="172045"/>
    <lineage>
        <taxon>Bacteria</taxon>
        <taxon>Pseudomonadati</taxon>
        <taxon>Bacteroidota</taxon>
        <taxon>Flavobacteriia</taxon>
        <taxon>Flavobacteriales</taxon>
        <taxon>Weeksellaceae</taxon>
        <taxon>Elizabethkingia</taxon>
    </lineage>
</organism>
<evidence type="ECO:0000256" key="3">
    <source>
        <dbReference type="ARBA" id="ARBA00005708"/>
    </source>
</evidence>
<reference evidence="8 9" key="1">
    <citation type="submission" date="2019-07" db="EMBL/GenBank/DDBJ databases">
        <title>Genomic Encyclopedia of Archaeal and Bacterial Type Strains, Phase II (KMG-II): from individual species to whole genera.</title>
        <authorList>
            <person name="Goeker M."/>
        </authorList>
    </citation>
    <scope>NUCLEOTIDE SEQUENCE [LARGE SCALE GENOMIC DNA]</scope>
    <source>
        <strain evidence="8 9">DSM 14571</strain>
    </source>
</reference>
<evidence type="ECO:0000313" key="8">
    <source>
        <dbReference type="EMBL" id="TYO90377.1"/>
    </source>
</evidence>
<sequence>MTIMISKIILENIKIYAYHGVLPEETILGTYYLINAEIHADLWKATESDDLKDTINYALVNEIIHQEMKIPSQLLEHVIGRIMKRIAAEFKQVNFIKIKLTKVQPPMPGEMTGVSLEMEKAF</sequence>
<evidence type="ECO:0000256" key="1">
    <source>
        <dbReference type="ARBA" id="ARBA00001353"/>
    </source>
</evidence>
<dbReference type="SUPFAM" id="SSF55620">
    <property type="entry name" value="Tetrahydrobiopterin biosynthesis enzymes-like"/>
    <property type="match status" value="1"/>
</dbReference>
<evidence type="ECO:0000256" key="2">
    <source>
        <dbReference type="ARBA" id="ARBA00005013"/>
    </source>
</evidence>
<keyword evidence="9" id="KW-1185">Reference proteome</keyword>
<comment type="catalytic activity">
    <reaction evidence="1 6">
        <text>7,8-dihydroneopterin = 6-hydroxymethyl-7,8-dihydropterin + glycolaldehyde</text>
        <dbReference type="Rhea" id="RHEA:10540"/>
        <dbReference type="ChEBI" id="CHEBI:17001"/>
        <dbReference type="ChEBI" id="CHEBI:17071"/>
        <dbReference type="ChEBI" id="CHEBI:44841"/>
        <dbReference type="EC" id="4.1.2.25"/>
    </reaction>
</comment>
<evidence type="ECO:0000256" key="6">
    <source>
        <dbReference type="RuleBase" id="RU362079"/>
    </source>
</evidence>
<evidence type="ECO:0000259" key="7">
    <source>
        <dbReference type="SMART" id="SM00905"/>
    </source>
</evidence>
<dbReference type="Proteomes" id="UP000324513">
    <property type="component" value="Unassembled WGS sequence"/>
</dbReference>
<dbReference type="InterPro" id="IPR006156">
    <property type="entry name" value="Dihydroneopterin_aldolase"/>
</dbReference>
<dbReference type="Pfam" id="PF02152">
    <property type="entry name" value="FolB"/>
    <property type="match status" value="1"/>
</dbReference>
<keyword evidence="4 6" id="KW-0289">Folate biosynthesis</keyword>
<gene>
    <name evidence="8" type="ORF">LX74_02635</name>
</gene>
<comment type="similarity">
    <text evidence="3 6">Belongs to the DHNA family.</text>
</comment>
<dbReference type="Gene3D" id="3.30.1130.10">
    <property type="match status" value="1"/>
</dbReference>
<evidence type="ECO:0000256" key="4">
    <source>
        <dbReference type="ARBA" id="ARBA00022909"/>
    </source>
</evidence>
<dbReference type="InterPro" id="IPR006157">
    <property type="entry name" value="FolB_dom"/>
</dbReference>
<comment type="function">
    <text evidence="6">Catalyzes the conversion of 7,8-dihydroneopterin to 6-hydroxymethyl-7,8-dihydropterin.</text>
</comment>
<comment type="caution">
    <text evidence="8">The sequence shown here is derived from an EMBL/GenBank/DDBJ whole genome shotgun (WGS) entry which is preliminary data.</text>
</comment>
<accession>A0ABY3NEM3</accession>
<evidence type="ECO:0000313" key="9">
    <source>
        <dbReference type="Proteomes" id="UP000324513"/>
    </source>
</evidence>
<protein>
    <recommendedName>
        <fullName evidence="6">7,8-dihydroneopterin aldolase</fullName>
        <ecNumber evidence="6">4.1.2.25</ecNumber>
    </recommendedName>
</protein>
<dbReference type="EMBL" id="VNHK01000008">
    <property type="protein sequence ID" value="TYO90377.1"/>
    <property type="molecule type" value="Genomic_DNA"/>
</dbReference>
<proteinExistence type="inferred from homology"/>
<name>A0ABY3NEM3_ELIMR</name>
<dbReference type="InterPro" id="IPR043133">
    <property type="entry name" value="GTP-CH-I_C/QueF"/>
</dbReference>
<dbReference type="PANTHER" id="PTHR42844">
    <property type="entry name" value="DIHYDRONEOPTERIN ALDOLASE 1-RELATED"/>
    <property type="match status" value="1"/>
</dbReference>
<dbReference type="NCBIfam" id="TIGR00525">
    <property type="entry name" value="folB"/>
    <property type="match status" value="1"/>
</dbReference>